<feature type="region of interest" description="Disordered" evidence="1">
    <location>
        <begin position="1"/>
        <end position="41"/>
    </location>
</feature>
<reference evidence="2 3" key="1">
    <citation type="journal article" date="2021" name="Commun. Biol.">
        <title>The genome of Shorea leprosula (Dipterocarpaceae) highlights the ecological relevance of drought in aseasonal tropical rainforests.</title>
        <authorList>
            <person name="Ng K.K.S."/>
            <person name="Kobayashi M.J."/>
            <person name="Fawcett J.A."/>
            <person name="Hatakeyama M."/>
            <person name="Paape T."/>
            <person name="Ng C.H."/>
            <person name="Ang C.C."/>
            <person name="Tnah L.H."/>
            <person name="Lee C.T."/>
            <person name="Nishiyama T."/>
            <person name="Sese J."/>
            <person name="O'Brien M.J."/>
            <person name="Copetti D."/>
            <person name="Mohd Noor M.I."/>
            <person name="Ong R.C."/>
            <person name="Putra M."/>
            <person name="Sireger I.Z."/>
            <person name="Indrioko S."/>
            <person name="Kosugi Y."/>
            <person name="Izuno A."/>
            <person name="Isagi Y."/>
            <person name="Lee S.L."/>
            <person name="Shimizu K.K."/>
        </authorList>
    </citation>
    <scope>NUCLEOTIDE SEQUENCE [LARGE SCALE GENOMIC DNA]</scope>
    <source>
        <strain evidence="2">214</strain>
    </source>
</reference>
<comment type="caution">
    <text evidence="2">The sequence shown here is derived from an EMBL/GenBank/DDBJ whole genome shotgun (WGS) entry which is preliminary data.</text>
</comment>
<evidence type="ECO:0000256" key="1">
    <source>
        <dbReference type="SAM" id="MobiDB-lite"/>
    </source>
</evidence>
<keyword evidence="3" id="KW-1185">Reference proteome</keyword>
<dbReference type="Proteomes" id="UP001054252">
    <property type="component" value="Unassembled WGS sequence"/>
</dbReference>
<feature type="compositionally biased region" description="Basic residues" evidence="1">
    <location>
        <begin position="1"/>
        <end position="11"/>
    </location>
</feature>
<feature type="compositionally biased region" description="Low complexity" evidence="1">
    <location>
        <begin position="24"/>
        <end position="33"/>
    </location>
</feature>
<feature type="region of interest" description="Disordered" evidence="1">
    <location>
        <begin position="62"/>
        <end position="84"/>
    </location>
</feature>
<sequence length="132" mass="14016">MAPKRRGRPRGGRKDQGTPSIPGASPSAQAAPQEGGTSNPQIATFVQELMVEIRRQASLATTVPPPAPVVSTPTTPAPISPVPISSAPAVSSWKVYTEFQKVVCHASKPEFEARQTPCTRNGSYECTRLGTY</sequence>
<name>A0AAV5LTT5_9ROSI</name>
<evidence type="ECO:0000313" key="3">
    <source>
        <dbReference type="Proteomes" id="UP001054252"/>
    </source>
</evidence>
<accession>A0AAV5LTT5</accession>
<evidence type="ECO:0000313" key="2">
    <source>
        <dbReference type="EMBL" id="GKV40239.1"/>
    </source>
</evidence>
<dbReference type="AlphaFoldDB" id="A0AAV5LTT5"/>
<dbReference type="EMBL" id="BPVZ01000140">
    <property type="protein sequence ID" value="GKV40239.1"/>
    <property type="molecule type" value="Genomic_DNA"/>
</dbReference>
<proteinExistence type="predicted"/>
<gene>
    <name evidence="2" type="ORF">SLEP1_g47908</name>
</gene>
<organism evidence="2 3">
    <name type="scientific">Rubroshorea leprosula</name>
    <dbReference type="NCBI Taxonomy" id="152421"/>
    <lineage>
        <taxon>Eukaryota</taxon>
        <taxon>Viridiplantae</taxon>
        <taxon>Streptophyta</taxon>
        <taxon>Embryophyta</taxon>
        <taxon>Tracheophyta</taxon>
        <taxon>Spermatophyta</taxon>
        <taxon>Magnoliopsida</taxon>
        <taxon>eudicotyledons</taxon>
        <taxon>Gunneridae</taxon>
        <taxon>Pentapetalae</taxon>
        <taxon>rosids</taxon>
        <taxon>malvids</taxon>
        <taxon>Malvales</taxon>
        <taxon>Dipterocarpaceae</taxon>
        <taxon>Rubroshorea</taxon>
    </lineage>
</organism>
<protein>
    <submittedName>
        <fullName evidence="2">Uncharacterized protein</fullName>
    </submittedName>
</protein>